<proteinExistence type="predicted"/>
<gene>
    <name evidence="1" type="ORF">J3U87_25865</name>
</gene>
<dbReference type="RefSeq" id="WP_237378673.1">
    <property type="nucleotide sequence ID" value="NZ_CP071793.1"/>
</dbReference>
<reference evidence="1" key="1">
    <citation type="submission" date="2021-03" db="EMBL/GenBank/DDBJ databases">
        <title>Acanthopleuribacteraceae sp. M133.</title>
        <authorList>
            <person name="Wang G."/>
        </authorList>
    </citation>
    <scope>NUCLEOTIDE SEQUENCE</scope>
    <source>
        <strain evidence="1">M133</strain>
    </source>
</reference>
<dbReference type="Proteomes" id="UP000663929">
    <property type="component" value="Chromosome"/>
</dbReference>
<protein>
    <submittedName>
        <fullName evidence="1">Uncharacterized protein</fullName>
    </submittedName>
</protein>
<evidence type="ECO:0000313" key="1">
    <source>
        <dbReference type="EMBL" id="QTD49027.1"/>
    </source>
</evidence>
<name>A0A8A4THQ3_SULCO</name>
<dbReference type="AlphaFoldDB" id="A0A8A4THQ3"/>
<sequence>MGKKDPHSTKLNRSRNNIFCKGLVFDKDVLVAIERGFSGPNITGRNLPCRFRVNGRREPVLLQPADDVSSVFGQSAGIDAFGDLQGRLGHACAPRLPITGRETTTTYSSMFASTAACSDLIEVSGLARDSRDPTRLFDRDSDSMISTVAGKGH</sequence>
<organism evidence="1 2">
    <name type="scientific">Sulfidibacter corallicola</name>
    <dbReference type="NCBI Taxonomy" id="2818388"/>
    <lineage>
        <taxon>Bacteria</taxon>
        <taxon>Pseudomonadati</taxon>
        <taxon>Acidobacteriota</taxon>
        <taxon>Holophagae</taxon>
        <taxon>Acanthopleuribacterales</taxon>
        <taxon>Acanthopleuribacteraceae</taxon>
        <taxon>Sulfidibacter</taxon>
    </lineage>
</organism>
<keyword evidence="2" id="KW-1185">Reference proteome</keyword>
<dbReference type="KEGG" id="scor:J3U87_25865"/>
<dbReference type="EMBL" id="CP071793">
    <property type="protein sequence ID" value="QTD49027.1"/>
    <property type="molecule type" value="Genomic_DNA"/>
</dbReference>
<accession>A0A8A4THQ3</accession>
<evidence type="ECO:0000313" key="2">
    <source>
        <dbReference type="Proteomes" id="UP000663929"/>
    </source>
</evidence>